<keyword evidence="2" id="KW-1185">Reference proteome</keyword>
<accession>A0ABN9B0W3</accession>
<name>A0ABN9B0W3_9NEOB</name>
<gene>
    <name evidence="1" type="ORF">SPARVUS_LOCUS1608192</name>
</gene>
<evidence type="ECO:0000313" key="1">
    <source>
        <dbReference type="EMBL" id="CAI9539558.1"/>
    </source>
</evidence>
<reference evidence="1" key="1">
    <citation type="submission" date="2023-05" db="EMBL/GenBank/DDBJ databases">
        <authorList>
            <person name="Stuckert A."/>
        </authorList>
    </citation>
    <scope>NUCLEOTIDE SEQUENCE</scope>
</reference>
<organism evidence="1 2">
    <name type="scientific">Staurois parvus</name>
    <dbReference type="NCBI Taxonomy" id="386267"/>
    <lineage>
        <taxon>Eukaryota</taxon>
        <taxon>Metazoa</taxon>
        <taxon>Chordata</taxon>
        <taxon>Craniata</taxon>
        <taxon>Vertebrata</taxon>
        <taxon>Euteleostomi</taxon>
        <taxon>Amphibia</taxon>
        <taxon>Batrachia</taxon>
        <taxon>Anura</taxon>
        <taxon>Neobatrachia</taxon>
        <taxon>Ranoidea</taxon>
        <taxon>Ranidae</taxon>
        <taxon>Staurois</taxon>
    </lineage>
</organism>
<protein>
    <submittedName>
        <fullName evidence="1">Uncharacterized protein</fullName>
    </submittedName>
</protein>
<evidence type="ECO:0000313" key="2">
    <source>
        <dbReference type="Proteomes" id="UP001162483"/>
    </source>
</evidence>
<sequence>MSGQYRYPPNVRIVQISPQMSGQYRYPPNVRRYRYPPNVRTVQISPKCQDGTDIPPKCQDRTDIPQMSGQDSFCKVDNLTYAFHKRHDKFFLSNFFVI</sequence>
<dbReference type="Proteomes" id="UP001162483">
    <property type="component" value="Unassembled WGS sequence"/>
</dbReference>
<proteinExistence type="predicted"/>
<comment type="caution">
    <text evidence="1">The sequence shown here is derived from an EMBL/GenBank/DDBJ whole genome shotgun (WGS) entry which is preliminary data.</text>
</comment>
<feature type="non-terminal residue" evidence="1">
    <location>
        <position position="98"/>
    </location>
</feature>
<dbReference type="EMBL" id="CATNWA010001245">
    <property type="protein sequence ID" value="CAI9539558.1"/>
    <property type="molecule type" value="Genomic_DNA"/>
</dbReference>